<keyword evidence="1" id="KW-0732">Signal</keyword>
<feature type="chain" id="PRO_5045258917" evidence="1">
    <location>
        <begin position="22"/>
        <end position="132"/>
    </location>
</feature>
<gene>
    <name evidence="2" type="ORF">ACFOSB_03355</name>
</gene>
<dbReference type="EMBL" id="JBHRZG010000003">
    <property type="protein sequence ID" value="MFC3831900.1"/>
    <property type="molecule type" value="Genomic_DNA"/>
</dbReference>
<evidence type="ECO:0000313" key="2">
    <source>
        <dbReference type="EMBL" id="MFC3831900.1"/>
    </source>
</evidence>
<comment type="caution">
    <text evidence="2">The sequence shown here is derived from an EMBL/GenBank/DDBJ whole genome shotgun (WGS) entry which is preliminary data.</text>
</comment>
<feature type="signal peptide" evidence="1">
    <location>
        <begin position="1"/>
        <end position="21"/>
    </location>
</feature>
<keyword evidence="3" id="KW-1185">Reference proteome</keyword>
<name>A0ABV7Z5G9_9DEIO</name>
<reference evidence="3" key="1">
    <citation type="journal article" date="2019" name="Int. J. Syst. Evol. Microbiol.">
        <title>The Global Catalogue of Microorganisms (GCM) 10K type strain sequencing project: providing services to taxonomists for standard genome sequencing and annotation.</title>
        <authorList>
            <consortium name="The Broad Institute Genomics Platform"/>
            <consortium name="The Broad Institute Genome Sequencing Center for Infectious Disease"/>
            <person name="Wu L."/>
            <person name="Ma J."/>
        </authorList>
    </citation>
    <scope>NUCLEOTIDE SEQUENCE [LARGE SCALE GENOMIC DNA]</scope>
    <source>
        <strain evidence="3">CCTCC AB 2017081</strain>
    </source>
</reference>
<protein>
    <submittedName>
        <fullName evidence="2">Uncharacterized protein</fullName>
    </submittedName>
</protein>
<evidence type="ECO:0000313" key="3">
    <source>
        <dbReference type="Proteomes" id="UP001595803"/>
    </source>
</evidence>
<proteinExistence type="predicted"/>
<dbReference type="Proteomes" id="UP001595803">
    <property type="component" value="Unassembled WGS sequence"/>
</dbReference>
<sequence length="132" mass="13306">MNRLFRTAVLALTLTLFPAVAAAPQVTAVDGRGTGYVALPTESGWLALVVPLTALGGVVPDDLSISVSGLPATTTITLDDVTISGENVLLHVTVSRSDLSTGVNSLAVLSLRSGGEVLTKVSIPVTGLASAP</sequence>
<dbReference type="RefSeq" id="WP_322472796.1">
    <property type="nucleotide sequence ID" value="NZ_JBHRZG010000003.1"/>
</dbReference>
<evidence type="ECO:0000256" key="1">
    <source>
        <dbReference type="SAM" id="SignalP"/>
    </source>
</evidence>
<organism evidence="2 3">
    <name type="scientific">Deinococcus rufus</name>
    <dbReference type="NCBI Taxonomy" id="2136097"/>
    <lineage>
        <taxon>Bacteria</taxon>
        <taxon>Thermotogati</taxon>
        <taxon>Deinococcota</taxon>
        <taxon>Deinococci</taxon>
        <taxon>Deinococcales</taxon>
        <taxon>Deinococcaceae</taxon>
        <taxon>Deinococcus</taxon>
    </lineage>
</organism>
<accession>A0ABV7Z5G9</accession>